<keyword evidence="3" id="KW-1185">Reference proteome</keyword>
<evidence type="ECO:0000313" key="2">
    <source>
        <dbReference type="EMBL" id="SFR35788.1"/>
    </source>
</evidence>
<name>A0A1I6G0S7_9EURY</name>
<dbReference type="InterPro" id="IPR055774">
    <property type="entry name" value="DUF7350"/>
</dbReference>
<feature type="domain" description="DUF7350" evidence="1">
    <location>
        <begin position="239"/>
        <end position="354"/>
    </location>
</feature>
<proteinExistence type="predicted"/>
<feature type="domain" description="DUF7350" evidence="1">
    <location>
        <begin position="98"/>
        <end position="169"/>
    </location>
</feature>
<accession>A0A1I6G0S7</accession>
<dbReference type="AlphaFoldDB" id="A0A1I6G0S7"/>
<dbReference type="OrthoDB" id="156174at2157"/>
<gene>
    <name evidence="2" type="ORF">SAMN04488124_0677</name>
</gene>
<dbReference type="InterPro" id="IPR038482">
    <property type="entry name" value="Tp34-type_sf"/>
</dbReference>
<dbReference type="Gene3D" id="2.60.40.2480">
    <property type="entry name" value="Periplasmic metal-binding protein Tp34-type"/>
    <property type="match status" value="1"/>
</dbReference>
<dbReference type="PROSITE" id="PS51257">
    <property type="entry name" value="PROKAR_LIPOPROTEIN"/>
    <property type="match status" value="1"/>
</dbReference>
<protein>
    <submittedName>
        <fullName evidence="2">Fe2+ transport protein</fullName>
    </submittedName>
</protein>
<dbReference type="Proteomes" id="UP000243250">
    <property type="component" value="Unassembled WGS sequence"/>
</dbReference>
<organism evidence="2 3">
    <name type="scientific">Halogeometricum limi</name>
    <dbReference type="NCBI Taxonomy" id="555875"/>
    <lineage>
        <taxon>Archaea</taxon>
        <taxon>Methanobacteriati</taxon>
        <taxon>Methanobacteriota</taxon>
        <taxon>Stenosarchaea group</taxon>
        <taxon>Halobacteria</taxon>
        <taxon>Halobacteriales</taxon>
        <taxon>Haloferacaceae</taxon>
        <taxon>Halogeometricum</taxon>
    </lineage>
</organism>
<sequence length="355" mass="37700">MERRRFLAAAGAVGVGGLAGCLGDAGLFETETTTGREPPLVADRPDAVYVPTHVEGMEMAGTADVGGLKAAVTYSYPHRFWVVEKDGGEFVTKRVSPTGDDGVHLMTTVWDPETGHVVPNTGLSVEIARDGELVSQEVVYPMLSQRMGFHYGANFPLSGDGTYDVTVSVGGVQANRFGSFEGRFTSAASGTVAFEFSERALGDVGYRLLEERQGERAAVRPMEMQMEMGSVPVGRAPETLPGTPLGRGTSGDAVFLGSVVDDERFGSDPYLVVSPRTPYNRFVVPGMSLTAAVDDRSATPLAAGLDSELGFHYGAPVGDLSAESSVEVRVETPPQVARHEGYETAFLEMPPVELA</sequence>
<dbReference type="RefSeq" id="WP_089876723.1">
    <property type="nucleotide sequence ID" value="NZ_FOYS01000001.1"/>
</dbReference>
<dbReference type="STRING" id="555875.SAMN04488124_0677"/>
<dbReference type="Pfam" id="PF24041">
    <property type="entry name" value="DUF7350"/>
    <property type="match status" value="2"/>
</dbReference>
<dbReference type="EMBL" id="FOYS01000001">
    <property type="protein sequence ID" value="SFR35788.1"/>
    <property type="molecule type" value="Genomic_DNA"/>
</dbReference>
<evidence type="ECO:0000259" key="1">
    <source>
        <dbReference type="Pfam" id="PF24041"/>
    </source>
</evidence>
<evidence type="ECO:0000313" key="3">
    <source>
        <dbReference type="Proteomes" id="UP000243250"/>
    </source>
</evidence>
<reference evidence="3" key="1">
    <citation type="submission" date="2016-10" db="EMBL/GenBank/DDBJ databases">
        <authorList>
            <person name="Varghese N."/>
            <person name="Submissions S."/>
        </authorList>
    </citation>
    <scope>NUCLEOTIDE SEQUENCE [LARGE SCALE GENOMIC DNA]</scope>
    <source>
        <strain evidence="3">CGMCC 1.8711</strain>
    </source>
</reference>